<keyword evidence="3" id="KW-1185">Reference proteome</keyword>
<sequence>MTGVDKSKIVNTKMRLKTFKDGEVHSEGSAIATFQDGSDTLRLPMPMATNAVNRKGSRESRHKYSRSHDHSNTIGKDENGHKNSLNTPSVGSLKLSGSKRNFSDGKQYNSPFRKAKKYTAPTKSMEREVSMLEILNIWSHKQRLEFYAYLRREFIEENYLALDAIGDILQQHRLGVLTVESVRSKVYQLYFSPDATWTVEVPLELALELDELLGFDADVFGMNGFGAVKHQVKLTDVVNLMQRVYQTLESSVTKSFISFTGEANLTAYYFELMSEHAGTSPRAPPIKHAHEARSPFGQRRSKYSDKSPVY</sequence>
<feature type="compositionally biased region" description="Basic and acidic residues" evidence="1">
    <location>
        <begin position="66"/>
        <end position="81"/>
    </location>
</feature>
<dbReference type="SUPFAM" id="SSF48097">
    <property type="entry name" value="Regulator of G-protein signaling, RGS"/>
    <property type="match status" value="1"/>
</dbReference>
<proteinExistence type="predicted"/>
<feature type="region of interest" description="Disordered" evidence="1">
    <location>
        <begin position="50"/>
        <end position="115"/>
    </location>
</feature>
<evidence type="ECO:0000313" key="3">
    <source>
        <dbReference type="Proteomes" id="UP000054560"/>
    </source>
</evidence>
<dbReference type="RefSeq" id="XP_014158976.1">
    <property type="nucleotide sequence ID" value="XM_014303501.1"/>
</dbReference>
<dbReference type="Proteomes" id="UP000054560">
    <property type="component" value="Unassembled WGS sequence"/>
</dbReference>
<organism evidence="2 3">
    <name type="scientific">Sphaeroforma arctica JP610</name>
    <dbReference type="NCBI Taxonomy" id="667725"/>
    <lineage>
        <taxon>Eukaryota</taxon>
        <taxon>Ichthyosporea</taxon>
        <taxon>Ichthyophonida</taxon>
        <taxon>Sphaeroforma</taxon>
    </lineage>
</organism>
<evidence type="ECO:0000313" key="2">
    <source>
        <dbReference type="EMBL" id="KNC85074.1"/>
    </source>
</evidence>
<feature type="compositionally biased region" description="Polar residues" evidence="1">
    <location>
        <begin position="98"/>
        <end position="110"/>
    </location>
</feature>
<protein>
    <recommendedName>
        <fullName evidence="4">RGS domain-containing protein</fullName>
    </recommendedName>
</protein>
<accession>A0A0L0G852</accession>
<dbReference type="EMBL" id="KQ241722">
    <property type="protein sequence ID" value="KNC85074.1"/>
    <property type="molecule type" value="Genomic_DNA"/>
</dbReference>
<reference evidence="2 3" key="1">
    <citation type="submission" date="2011-02" db="EMBL/GenBank/DDBJ databases">
        <title>The Genome Sequence of Sphaeroforma arctica JP610.</title>
        <authorList>
            <consortium name="The Broad Institute Genome Sequencing Platform"/>
            <person name="Russ C."/>
            <person name="Cuomo C."/>
            <person name="Young S.K."/>
            <person name="Zeng Q."/>
            <person name="Gargeya S."/>
            <person name="Alvarado L."/>
            <person name="Berlin A."/>
            <person name="Chapman S.B."/>
            <person name="Chen Z."/>
            <person name="Freedman E."/>
            <person name="Gellesch M."/>
            <person name="Goldberg J."/>
            <person name="Griggs A."/>
            <person name="Gujja S."/>
            <person name="Heilman E."/>
            <person name="Heiman D."/>
            <person name="Howarth C."/>
            <person name="Mehta T."/>
            <person name="Neiman D."/>
            <person name="Pearson M."/>
            <person name="Roberts A."/>
            <person name="Saif S."/>
            <person name="Shea T."/>
            <person name="Shenoy N."/>
            <person name="Sisk P."/>
            <person name="Stolte C."/>
            <person name="Sykes S."/>
            <person name="White J."/>
            <person name="Yandava C."/>
            <person name="Burger G."/>
            <person name="Gray M.W."/>
            <person name="Holland P.W.H."/>
            <person name="King N."/>
            <person name="Lang F.B.F."/>
            <person name="Roger A.J."/>
            <person name="Ruiz-Trillo I."/>
            <person name="Haas B."/>
            <person name="Nusbaum C."/>
            <person name="Birren B."/>
        </authorList>
    </citation>
    <scope>NUCLEOTIDE SEQUENCE [LARGE SCALE GENOMIC DNA]</scope>
    <source>
        <strain evidence="2 3">JP610</strain>
    </source>
</reference>
<gene>
    <name evidence="2" type="ORF">SARC_02734</name>
</gene>
<dbReference type="AlphaFoldDB" id="A0A0L0G852"/>
<evidence type="ECO:0008006" key="4">
    <source>
        <dbReference type="Google" id="ProtNLM"/>
    </source>
</evidence>
<feature type="region of interest" description="Disordered" evidence="1">
    <location>
        <begin position="280"/>
        <end position="310"/>
    </location>
</feature>
<dbReference type="GeneID" id="25903238"/>
<dbReference type="InterPro" id="IPR036305">
    <property type="entry name" value="RGS_sf"/>
</dbReference>
<name>A0A0L0G852_9EUKA</name>
<evidence type="ECO:0000256" key="1">
    <source>
        <dbReference type="SAM" id="MobiDB-lite"/>
    </source>
</evidence>